<keyword evidence="2" id="KW-1185">Reference proteome</keyword>
<dbReference type="Proteomes" id="UP000233750">
    <property type="component" value="Unassembled WGS sequence"/>
</dbReference>
<gene>
    <name evidence="1" type="ORF">ATK30_0575</name>
</gene>
<accession>A0A2N3X0E8</accession>
<reference evidence="1 2" key="1">
    <citation type="submission" date="2017-12" db="EMBL/GenBank/DDBJ databases">
        <title>Sequencing the genomes of 1000 Actinobacteria strains.</title>
        <authorList>
            <person name="Klenk H.-P."/>
        </authorList>
    </citation>
    <scope>NUCLEOTIDE SEQUENCE [LARGE SCALE GENOMIC DNA]</scope>
    <source>
        <strain evidence="1 2">DSM 45165</strain>
    </source>
</reference>
<evidence type="ECO:0000313" key="2">
    <source>
        <dbReference type="Proteomes" id="UP000233750"/>
    </source>
</evidence>
<dbReference type="AlphaFoldDB" id="A0A2N3X0E8"/>
<comment type="caution">
    <text evidence="1">The sequence shown here is derived from an EMBL/GenBank/DDBJ whole genome shotgun (WGS) entry which is preliminary data.</text>
</comment>
<evidence type="ECO:0000313" key="1">
    <source>
        <dbReference type="EMBL" id="PKV99595.1"/>
    </source>
</evidence>
<proteinExistence type="predicted"/>
<organism evidence="1 2">
    <name type="scientific">Amycolatopsis echigonensis</name>
    <dbReference type="NCBI Taxonomy" id="2576905"/>
    <lineage>
        <taxon>Bacteria</taxon>
        <taxon>Bacillati</taxon>
        <taxon>Actinomycetota</taxon>
        <taxon>Actinomycetes</taxon>
        <taxon>Pseudonocardiales</taxon>
        <taxon>Pseudonocardiaceae</taxon>
        <taxon>Amycolatopsis</taxon>
    </lineage>
</organism>
<protein>
    <submittedName>
        <fullName evidence="1">Uncharacterized protein</fullName>
    </submittedName>
</protein>
<dbReference type="EMBL" id="PJMY01000002">
    <property type="protein sequence ID" value="PKV99595.1"/>
    <property type="molecule type" value="Genomic_DNA"/>
</dbReference>
<name>A0A2N3X0E8_9PSEU</name>
<sequence length="225" mass="24874">MNRRCGRRTAPFGPLFLSVPGVTIGVMADTWGEITGELPQWVAPEFDAVQECYRVGCRLTDSGFADEMEKGAVDALHWLVIGEVSPMTERSGAAVSREAARAESWVALCAAAGMPGPTDRDWQRLQVEPRAALPVDAQYAYGVWRALAWLLGVREEWPVRTGWHRAAGIPRERAHIAVPPSQRGTPAWREADRAYREQALADACRHWRHVRRLADATADPAPGRG</sequence>